<accession>A0A919T3Y7</accession>
<dbReference type="SUPFAM" id="SSF46689">
    <property type="entry name" value="Homeodomain-like"/>
    <property type="match status" value="1"/>
</dbReference>
<dbReference type="Pfam" id="PF02909">
    <property type="entry name" value="TetR_C_1"/>
    <property type="match status" value="1"/>
</dbReference>
<dbReference type="CDD" id="cd07377">
    <property type="entry name" value="WHTH_GntR"/>
    <property type="match status" value="1"/>
</dbReference>
<dbReference type="InterPro" id="IPR036388">
    <property type="entry name" value="WH-like_DNA-bd_sf"/>
</dbReference>
<proteinExistence type="predicted"/>
<evidence type="ECO:0000313" key="8">
    <source>
        <dbReference type="Proteomes" id="UP000680865"/>
    </source>
</evidence>
<evidence type="ECO:0000256" key="4">
    <source>
        <dbReference type="PROSITE-ProRule" id="PRU00335"/>
    </source>
</evidence>
<dbReference type="PROSITE" id="PS50977">
    <property type="entry name" value="HTH_TETR_2"/>
    <property type="match status" value="1"/>
</dbReference>
<dbReference type="SUPFAM" id="SSF46785">
    <property type="entry name" value="Winged helix' DNA-binding domain"/>
    <property type="match status" value="1"/>
</dbReference>
<evidence type="ECO:0000256" key="2">
    <source>
        <dbReference type="ARBA" id="ARBA00023125"/>
    </source>
</evidence>
<keyword evidence="2 4" id="KW-0238">DNA-binding</keyword>
<dbReference type="InterPro" id="IPR036271">
    <property type="entry name" value="Tet_transcr_reg_TetR-rel_C_sf"/>
</dbReference>
<evidence type="ECO:0000259" key="6">
    <source>
        <dbReference type="PROSITE" id="PS50977"/>
    </source>
</evidence>
<dbReference type="Gene3D" id="1.10.10.10">
    <property type="entry name" value="Winged helix-like DNA-binding domain superfamily/Winged helix DNA-binding domain"/>
    <property type="match status" value="1"/>
</dbReference>
<dbReference type="InterPro" id="IPR004111">
    <property type="entry name" value="Repressor_TetR_C"/>
</dbReference>
<dbReference type="GO" id="GO:0045892">
    <property type="term" value="P:negative regulation of DNA-templated transcription"/>
    <property type="evidence" value="ECO:0007669"/>
    <property type="project" value="InterPro"/>
</dbReference>
<keyword evidence="8" id="KW-1185">Reference proteome</keyword>
<sequence>MDTSPSARIADEIAARIATGELAPGDRVPSTRQLITTHGIAMATATKVLTTLRDRGLVRAVPGVGTVVASALPDRANPDLSEVIEAAIKVADREGLAGLSMRRLAGEVSLPTMSLYRYVADKEELLLVMMDTVFAANPPPSLSPGVHGWRACLEAGARLQWTMYQRQPWLAQAISFTRPLLAPNAMAHTEYSMRALSTLDPDSQFRAAVMLANHVRGTAVNIEAEIQARQDTGLTEEEWLGSQEQRFTQILSRGTLPVMARYLARPDVEFDLGILFDFGLQRLLDGLAPLMSPPAGHT</sequence>
<dbReference type="InterPro" id="IPR001647">
    <property type="entry name" value="HTH_TetR"/>
</dbReference>
<protein>
    <submittedName>
        <fullName evidence="7">GntR family transcriptional regulator</fullName>
    </submittedName>
</protein>
<dbReference type="InterPro" id="IPR036390">
    <property type="entry name" value="WH_DNA-bd_sf"/>
</dbReference>
<dbReference type="InterPro" id="IPR009057">
    <property type="entry name" value="Homeodomain-like_sf"/>
</dbReference>
<dbReference type="Gene3D" id="1.10.357.10">
    <property type="entry name" value="Tetracycline Repressor, domain 2"/>
    <property type="match status" value="1"/>
</dbReference>
<comment type="caution">
    <text evidence="7">The sequence shown here is derived from an EMBL/GenBank/DDBJ whole genome shotgun (WGS) entry which is preliminary data.</text>
</comment>
<dbReference type="GO" id="GO:0003700">
    <property type="term" value="F:DNA-binding transcription factor activity"/>
    <property type="evidence" value="ECO:0007669"/>
    <property type="project" value="InterPro"/>
</dbReference>
<dbReference type="Pfam" id="PF00392">
    <property type="entry name" value="GntR"/>
    <property type="match status" value="1"/>
</dbReference>
<dbReference type="Gene3D" id="1.10.10.60">
    <property type="entry name" value="Homeodomain-like"/>
    <property type="match status" value="1"/>
</dbReference>
<evidence type="ECO:0000256" key="3">
    <source>
        <dbReference type="ARBA" id="ARBA00023163"/>
    </source>
</evidence>
<dbReference type="RefSeq" id="WP_213003668.1">
    <property type="nucleotide sequence ID" value="NZ_BAAATW010000033.1"/>
</dbReference>
<reference evidence="7" key="1">
    <citation type="submission" date="2021-03" db="EMBL/GenBank/DDBJ databases">
        <title>Whole genome shotgun sequence of Actinoplanes consettensis NBRC 14913.</title>
        <authorList>
            <person name="Komaki H."/>
            <person name="Tamura T."/>
        </authorList>
    </citation>
    <scope>NUCLEOTIDE SEQUENCE</scope>
    <source>
        <strain evidence="7">NBRC 14913</strain>
    </source>
</reference>
<organism evidence="7 8">
    <name type="scientific">Winogradskya consettensis</name>
    <dbReference type="NCBI Taxonomy" id="113560"/>
    <lineage>
        <taxon>Bacteria</taxon>
        <taxon>Bacillati</taxon>
        <taxon>Actinomycetota</taxon>
        <taxon>Actinomycetes</taxon>
        <taxon>Micromonosporales</taxon>
        <taxon>Micromonosporaceae</taxon>
        <taxon>Winogradskya</taxon>
    </lineage>
</organism>
<dbReference type="SUPFAM" id="SSF48498">
    <property type="entry name" value="Tetracyclin repressor-like, C-terminal domain"/>
    <property type="match status" value="1"/>
</dbReference>
<evidence type="ECO:0000313" key="7">
    <source>
        <dbReference type="EMBL" id="GIM85013.1"/>
    </source>
</evidence>
<dbReference type="PANTHER" id="PTHR38445:SF9">
    <property type="entry name" value="HTH-TYPE TRANSCRIPTIONAL REPRESSOR YTRA"/>
    <property type="match status" value="1"/>
</dbReference>
<keyword evidence="1" id="KW-0805">Transcription regulation</keyword>
<dbReference type="Pfam" id="PF00440">
    <property type="entry name" value="TetR_N"/>
    <property type="match status" value="1"/>
</dbReference>
<dbReference type="AlphaFoldDB" id="A0A919T3Y7"/>
<dbReference type="EMBL" id="BOQP01000074">
    <property type="protein sequence ID" value="GIM85013.1"/>
    <property type="molecule type" value="Genomic_DNA"/>
</dbReference>
<dbReference type="Proteomes" id="UP000680865">
    <property type="component" value="Unassembled WGS sequence"/>
</dbReference>
<name>A0A919T3Y7_9ACTN</name>
<keyword evidence="3" id="KW-0804">Transcription</keyword>
<feature type="domain" description="HTH tetR-type" evidence="6">
    <location>
        <begin position="77"/>
        <end position="137"/>
    </location>
</feature>
<dbReference type="GO" id="GO:0003677">
    <property type="term" value="F:DNA binding"/>
    <property type="evidence" value="ECO:0007669"/>
    <property type="project" value="UniProtKB-UniRule"/>
</dbReference>
<dbReference type="PANTHER" id="PTHR38445">
    <property type="entry name" value="HTH-TYPE TRANSCRIPTIONAL REPRESSOR YTRA"/>
    <property type="match status" value="1"/>
</dbReference>
<dbReference type="InterPro" id="IPR000524">
    <property type="entry name" value="Tscrpt_reg_HTH_GntR"/>
</dbReference>
<dbReference type="SMART" id="SM00345">
    <property type="entry name" value="HTH_GNTR"/>
    <property type="match status" value="1"/>
</dbReference>
<dbReference type="PROSITE" id="PS50949">
    <property type="entry name" value="HTH_GNTR"/>
    <property type="match status" value="1"/>
</dbReference>
<evidence type="ECO:0000256" key="1">
    <source>
        <dbReference type="ARBA" id="ARBA00023015"/>
    </source>
</evidence>
<feature type="domain" description="HTH gntR-type" evidence="5">
    <location>
        <begin position="3"/>
        <end position="71"/>
    </location>
</feature>
<feature type="DNA-binding region" description="H-T-H motif" evidence="4">
    <location>
        <begin position="100"/>
        <end position="119"/>
    </location>
</feature>
<gene>
    <name evidence="7" type="ORF">Aco04nite_94200</name>
</gene>
<evidence type="ECO:0000259" key="5">
    <source>
        <dbReference type="PROSITE" id="PS50949"/>
    </source>
</evidence>